<feature type="domain" description="DUF6536" evidence="2">
    <location>
        <begin position="9"/>
        <end position="155"/>
    </location>
</feature>
<keyword evidence="1" id="KW-0472">Membrane</keyword>
<evidence type="ECO:0000259" key="2">
    <source>
        <dbReference type="Pfam" id="PF20163"/>
    </source>
</evidence>
<keyword evidence="1" id="KW-0812">Transmembrane</keyword>
<accession>A0A9P9K7L1</accession>
<keyword evidence="1" id="KW-1133">Transmembrane helix</keyword>
<protein>
    <recommendedName>
        <fullName evidence="2">DUF6536 domain-containing protein</fullName>
    </recommendedName>
</protein>
<evidence type="ECO:0000256" key="1">
    <source>
        <dbReference type="SAM" id="Phobius"/>
    </source>
</evidence>
<evidence type="ECO:0000313" key="3">
    <source>
        <dbReference type="EMBL" id="KAH7247211.1"/>
    </source>
</evidence>
<feature type="transmembrane region" description="Helical" evidence="1">
    <location>
        <begin position="58"/>
        <end position="80"/>
    </location>
</feature>
<organism evidence="3 4">
    <name type="scientific">Fusarium solani</name>
    <name type="common">Filamentous fungus</name>
    <dbReference type="NCBI Taxonomy" id="169388"/>
    <lineage>
        <taxon>Eukaryota</taxon>
        <taxon>Fungi</taxon>
        <taxon>Dikarya</taxon>
        <taxon>Ascomycota</taxon>
        <taxon>Pezizomycotina</taxon>
        <taxon>Sordariomycetes</taxon>
        <taxon>Hypocreomycetidae</taxon>
        <taxon>Hypocreales</taxon>
        <taxon>Nectriaceae</taxon>
        <taxon>Fusarium</taxon>
        <taxon>Fusarium solani species complex</taxon>
    </lineage>
</organism>
<dbReference type="EMBL" id="JAGTJS010000016">
    <property type="protein sequence ID" value="KAH7247211.1"/>
    <property type="molecule type" value="Genomic_DNA"/>
</dbReference>
<feature type="transmembrane region" description="Helical" evidence="1">
    <location>
        <begin position="557"/>
        <end position="577"/>
    </location>
</feature>
<reference evidence="3" key="1">
    <citation type="journal article" date="2021" name="Nat. Commun.">
        <title>Genetic determinants of endophytism in the Arabidopsis root mycobiome.</title>
        <authorList>
            <person name="Mesny F."/>
            <person name="Miyauchi S."/>
            <person name="Thiergart T."/>
            <person name="Pickel B."/>
            <person name="Atanasova L."/>
            <person name="Karlsson M."/>
            <person name="Huettel B."/>
            <person name="Barry K.W."/>
            <person name="Haridas S."/>
            <person name="Chen C."/>
            <person name="Bauer D."/>
            <person name="Andreopoulos W."/>
            <person name="Pangilinan J."/>
            <person name="LaButti K."/>
            <person name="Riley R."/>
            <person name="Lipzen A."/>
            <person name="Clum A."/>
            <person name="Drula E."/>
            <person name="Henrissat B."/>
            <person name="Kohler A."/>
            <person name="Grigoriev I.V."/>
            <person name="Martin F.M."/>
            <person name="Hacquard S."/>
        </authorList>
    </citation>
    <scope>NUCLEOTIDE SEQUENCE</scope>
    <source>
        <strain evidence="3">FSSC 5 MPI-SDFR-AT-0091</strain>
    </source>
</reference>
<sequence length="643" mass="71001">MPKQNIGGWRSGLAFATSVAGLVTLTNLVFLLVALPIIDMSSNGEGYLYTGSCKTAKQFSIWIHLAINILATLLLGAGNYTQQVLTGPTRPELDRAHAKKTWLDVGVSSIRNLGKISFKRVAAWTVLAISSLPIHLLYNSVVYFETSANRYWVYPTMHSNLINSSYAYGNKEFDALKTSLNKFEKLTNSECMAAYRQKLVSGRSDVILILDPLTVDTEFGYTVRWSGDPNRRGSEPYDWMCGRKPWADEQCDVSSLNVDNWPLYSDDKWVNKTSPRVEYCLSKQTPEYCKLALNIYLLTIVVGCNVVKLIGLGLTWLCLKQQPLLTLGDVMASFLQNPDQATKSRSLMSKSSGHRLYWGPELREWLPGKHRWAASVSVLQYGVTVVLCVGALSLTSYLLYLGVEHVSVYETPSLAALWNRGFGQVSVDALIDFSGIMSLEGPVVMVLIANLPQLILSLLYTALNGMWTAMLVGVEWNTYGQEHKGLRTSSPVGNQRRTYWLSLPLRYGLPLLAGSAALHWLISQSIFFVRLVIYEDGTKANVETTVSYDFRETTCGYSPIAIVFTIILGALILLITVGMSLRPMTTAIPVGGPCSAVISAACHAPEGDEDAALKLVRWGAVGGTNKLCVMSWPVEPPEVGRLY</sequence>
<dbReference type="Pfam" id="PF20163">
    <property type="entry name" value="DUF6536"/>
    <property type="match status" value="1"/>
</dbReference>
<dbReference type="InterPro" id="IPR046623">
    <property type="entry name" value="DUF6536"/>
</dbReference>
<feature type="transmembrane region" description="Helical" evidence="1">
    <location>
        <begin position="295"/>
        <end position="319"/>
    </location>
</feature>
<feature type="transmembrane region" description="Helical" evidence="1">
    <location>
        <begin position="12"/>
        <end position="38"/>
    </location>
</feature>
<dbReference type="OrthoDB" id="5429634at2759"/>
<name>A0A9P9K7L1_FUSSL</name>
<dbReference type="AlphaFoldDB" id="A0A9P9K7L1"/>
<keyword evidence="4" id="KW-1185">Reference proteome</keyword>
<gene>
    <name evidence="3" type="ORF">B0J15DRAFT_597271</name>
</gene>
<feature type="transmembrane region" description="Helical" evidence="1">
    <location>
        <begin position="121"/>
        <end position="138"/>
    </location>
</feature>
<proteinExistence type="predicted"/>
<feature type="transmembrane region" description="Helical" evidence="1">
    <location>
        <begin position="378"/>
        <end position="400"/>
    </location>
</feature>
<comment type="caution">
    <text evidence="3">The sequence shown here is derived from an EMBL/GenBank/DDBJ whole genome shotgun (WGS) entry which is preliminary data.</text>
</comment>
<dbReference type="Proteomes" id="UP000736672">
    <property type="component" value="Unassembled WGS sequence"/>
</dbReference>
<dbReference type="PANTHER" id="PTHR35395:SF1">
    <property type="entry name" value="DUF6536 DOMAIN-CONTAINING PROTEIN"/>
    <property type="match status" value="1"/>
</dbReference>
<evidence type="ECO:0000313" key="4">
    <source>
        <dbReference type="Proteomes" id="UP000736672"/>
    </source>
</evidence>
<dbReference type="PANTHER" id="PTHR35395">
    <property type="entry name" value="DUF6536 DOMAIN-CONTAINING PROTEIN"/>
    <property type="match status" value="1"/>
</dbReference>